<dbReference type="Pfam" id="PF02518">
    <property type="entry name" value="HATPase_c"/>
    <property type="match status" value="1"/>
</dbReference>
<dbReference type="Pfam" id="PF02743">
    <property type="entry name" value="dCache_1"/>
    <property type="match status" value="1"/>
</dbReference>
<dbReference type="EMBL" id="CP021780">
    <property type="protein sequence ID" value="ASA20712.1"/>
    <property type="molecule type" value="Genomic_DNA"/>
</dbReference>
<keyword evidence="5" id="KW-0547">Nucleotide-binding</keyword>
<reference evidence="13 14" key="1">
    <citation type="submission" date="2017-06" db="EMBL/GenBank/DDBJ databases">
        <title>Complete genome sequence of Paenibacillus donghaensis KCTC 13049T isolated from East Sea sediment, South Korea.</title>
        <authorList>
            <person name="Jung B.K."/>
            <person name="Hong S.-J."/>
            <person name="Shin J.-H."/>
        </authorList>
    </citation>
    <scope>NUCLEOTIDE SEQUENCE [LARGE SCALE GENOMIC DNA]</scope>
    <source>
        <strain evidence="13 14">KCTC 13049</strain>
    </source>
</reference>
<gene>
    <name evidence="13" type="ORF">B9T62_07865</name>
</gene>
<dbReference type="InterPro" id="IPR003594">
    <property type="entry name" value="HATPase_dom"/>
</dbReference>
<dbReference type="Gene3D" id="3.30.450.20">
    <property type="entry name" value="PAS domain"/>
    <property type="match status" value="2"/>
</dbReference>
<dbReference type="InterPro" id="IPR010559">
    <property type="entry name" value="Sig_transdc_His_kin_internal"/>
</dbReference>
<evidence type="ECO:0000256" key="1">
    <source>
        <dbReference type="ARBA" id="ARBA00004651"/>
    </source>
</evidence>
<keyword evidence="6" id="KW-0418">Kinase</keyword>
<comment type="subcellular location">
    <subcellularLocation>
        <location evidence="1">Cell membrane</location>
        <topology evidence="1">Multi-pass membrane protein</topology>
    </subcellularLocation>
</comment>
<protein>
    <recommendedName>
        <fullName evidence="12">Histidine kinase domain-containing protein</fullName>
    </recommendedName>
</protein>
<dbReference type="InterPro" id="IPR033479">
    <property type="entry name" value="dCache_1"/>
</dbReference>
<dbReference type="Gene3D" id="3.30.565.10">
    <property type="entry name" value="Histidine kinase-like ATPase, C-terminal domain"/>
    <property type="match status" value="1"/>
</dbReference>
<evidence type="ECO:0000256" key="5">
    <source>
        <dbReference type="ARBA" id="ARBA00022741"/>
    </source>
</evidence>
<dbReference type="OrthoDB" id="9776552at2"/>
<dbReference type="GO" id="GO:0000155">
    <property type="term" value="F:phosphorelay sensor kinase activity"/>
    <property type="evidence" value="ECO:0007669"/>
    <property type="project" value="InterPro"/>
</dbReference>
<keyword evidence="14" id="KW-1185">Reference proteome</keyword>
<feature type="domain" description="Histidine kinase" evidence="12">
    <location>
        <begin position="560"/>
        <end position="667"/>
    </location>
</feature>
<evidence type="ECO:0000256" key="10">
    <source>
        <dbReference type="ARBA" id="ARBA00023136"/>
    </source>
</evidence>
<dbReference type="SUPFAM" id="SSF55874">
    <property type="entry name" value="ATPase domain of HSP90 chaperone/DNA topoisomerase II/histidine kinase"/>
    <property type="match status" value="1"/>
</dbReference>
<evidence type="ECO:0000256" key="4">
    <source>
        <dbReference type="ARBA" id="ARBA00022692"/>
    </source>
</evidence>
<evidence type="ECO:0000259" key="12">
    <source>
        <dbReference type="PROSITE" id="PS50109"/>
    </source>
</evidence>
<dbReference type="KEGG" id="pdh:B9T62_07865"/>
<evidence type="ECO:0000256" key="2">
    <source>
        <dbReference type="ARBA" id="ARBA00022475"/>
    </source>
</evidence>
<keyword evidence="10 11" id="KW-0472">Membrane</keyword>
<keyword evidence="8 11" id="KW-1133">Transmembrane helix</keyword>
<proteinExistence type="predicted"/>
<dbReference type="AlphaFoldDB" id="A0A2Z2KIK9"/>
<dbReference type="SMART" id="SM00387">
    <property type="entry name" value="HATPase_c"/>
    <property type="match status" value="1"/>
</dbReference>
<evidence type="ECO:0000256" key="7">
    <source>
        <dbReference type="ARBA" id="ARBA00022840"/>
    </source>
</evidence>
<accession>A0A2Z2KIK9</accession>
<dbReference type="InterPro" id="IPR036890">
    <property type="entry name" value="HATPase_C_sf"/>
</dbReference>
<evidence type="ECO:0000313" key="13">
    <source>
        <dbReference type="EMBL" id="ASA20712.1"/>
    </source>
</evidence>
<organism evidence="13 14">
    <name type="scientific">Paenibacillus donghaensis</name>
    <dbReference type="NCBI Taxonomy" id="414771"/>
    <lineage>
        <taxon>Bacteria</taxon>
        <taxon>Bacillati</taxon>
        <taxon>Bacillota</taxon>
        <taxon>Bacilli</taxon>
        <taxon>Bacillales</taxon>
        <taxon>Paenibacillaceae</taxon>
        <taxon>Paenibacillus</taxon>
    </lineage>
</organism>
<keyword evidence="2" id="KW-1003">Cell membrane</keyword>
<dbReference type="GO" id="GO:0005524">
    <property type="term" value="F:ATP binding"/>
    <property type="evidence" value="ECO:0007669"/>
    <property type="project" value="UniProtKB-KW"/>
</dbReference>
<keyword evidence="9" id="KW-0902">Two-component regulatory system</keyword>
<dbReference type="InterPro" id="IPR005467">
    <property type="entry name" value="His_kinase_dom"/>
</dbReference>
<name>A0A2Z2KIK9_9BACL</name>
<dbReference type="InterPro" id="IPR050640">
    <property type="entry name" value="Bact_2-comp_sensor_kinase"/>
</dbReference>
<dbReference type="Pfam" id="PF06580">
    <property type="entry name" value="His_kinase"/>
    <property type="match status" value="1"/>
</dbReference>
<evidence type="ECO:0000256" key="3">
    <source>
        <dbReference type="ARBA" id="ARBA00022679"/>
    </source>
</evidence>
<dbReference type="GO" id="GO:0005886">
    <property type="term" value="C:plasma membrane"/>
    <property type="evidence" value="ECO:0007669"/>
    <property type="project" value="UniProtKB-SubCell"/>
</dbReference>
<evidence type="ECO:0000256" key="9">
    <source>
        <dbReference type="ARBA" id="ARBA00023012"/>
    </source>
</evidence>
<feature type="transmembrane region" description="Helical" evidence="11">
    <location>
        <begin position="375"/>
        <end position="397"/>
    </location>
</feature>
<evidence type="ECO:0000256" key="8">
    <source>
        <dbReference type="ARBA" id="ARBA00022989"/>
    </source>
</evidence>
<dbReference type="PANTHER" id="PTHR34220">
    <property type="entry name" value="SENSOR HISTIDINE KINASE YPDA"/>
    <property type="match status" value="1"/>
</dbReference>
<keyword evidence="4 11" id="KW-0812">Transmembrane</keyword>
<feature type="transmembrane region" description="Helical" evidence="11">
    <location>
        <begin position="69"/>
        <end position="88"/>
    </location>
</feature>
<evidence type="ECO:0000256" key="6">
    <source>
        <dbReference type="ARBA" id="ARBA00022777"/>
    </source>
</evidence>
<dbReference type="PROSITE" id="PS50109">
    <property type="entry name" value="HIS_KIN"/>
    <property type="match status" value="1"/>
</dbReference>
<dbReference type="PANTHER" id="PTHR34220:SF7">
    <property type="entry name" value="SENSOR HISTIDINE KINASE YPDA"/>
    <property type="match status" value="1"/>
</dbReference>
<dbReference type="Proteomes" id="UP000249890">
    <property type="component" value="Chromosome"/>
</dbReference>
<evidence type="ECO:0000256" key="11">
    <source>
        <dbReference type="SAM" id="Phobius"/>
    </source>
</evidence>
<keyword evidence="7" id="KW-0067">ATP-binding</keyword>
<dbReference type="PROSITE" id="PS51257">
    <property type="entry name" value="PROKAR_LIPOPROTEIN"/>
    <property type="match status" value="1"/>
</dbReference>
<evidence type="ECO:0000313" key="14">
    <source>
        <dbReference type="Proteomes" id="UP000249890"/>
    </source>
</evidence>
<sequence length="669" mass="75280">MKSAMPWAIPIPVISASCSRRLPALRLACTGSCINSQQRGRLAMWRSMESGWKLLAGLLQGMVAARKWLLAYVLLILLPASIMLASFYQRSNDVLEEEVTRTMQLTLKQAALNLTYKLNHIRDSSNSIFMNQILYDNLQRQDTITEQLSQIKELRNLAGTAQENGDVFRVRFYVDKSRLYGSDRINLYPLADMEQYPWYPAVQEAGGGIVWSGIYTENYIDSGEREVFSAARILRNPQQYEEIIGVLVLDMSQQLIAEIVSGLNFSEQYAPYLIDGSGNVIYSGATAEAVAAAEPVEPAAEPDAESVVKRPAKLPDNIIRTLQTSSEGSLKREEGGEELHLVYSSIGTTGWKLVAQVSKAEISHRATALNQFTSIAALGGITVMFLVLVFVLLMFMVQGMQRRVKLILRMIRKEGIGWLEDRRSLPDGDFRLLERSVDHLIHKVNNLMEDSYRAKIQEREAQLRTLQAQINPHFLYNALDMINWSAIAHDAEDTSQMIEALARYFRLSLNSGRDNVSIADELNLARVFLEIQQNRFPSTFSFTIEQEPGLEQYLIPKLTLQPLVENALLHGIRKSKGKQGTIRIRAAREQEDLLLTVADDGIGMSAEQAERLLLEPEPGVKQEGDSSFGLYNVHERIRYFAGERYGVSIETEQGKGTIIRIKVKAITED</sequence>
<keyword evidence="3" id="KW-0808">Transferase</keyword>